<keyword evidence="2" id="KW-1185">Reference proteome</keyword>
<dbReference type="Proteomes" id="UP000050833">
    <property type="component" value="Unassembled WGS sequence"/>
</dbReference>
<gene>
    <name evidence="1" type="ORF">APZ18_00665</name>
</gene>
<proteinExistence type="predicted"/>
<reference evidence="1 2" key="1">
    <citation type="submission" date="2015-10" db="EMBL/GenBank/DDBJ databases">
        <title>Butyribacter intestini gen. nov., sp. nov., a butyric acid-producing bacterium of the family Lachnospiraceae isolated from the human faeces.</title>
        <authorList>
            <person name="Zou Y."/>
            <person name="Xue W."/>
            <person name="Luo G."/>
            <person name="Lv M."/>
        </authorList>
    </citation>
    <scope>NUCLEOTIDE SEQUENCE [LARGE SCALE GENOMIC DNA]</scope>
    <source>
        <strain evidence="1 2">TF01-11</strain>
    </source>
</reference>
<evidence type="ECO:0000313" key="2">
    <source>
        <dbReference type="Proteomes" id="UP000050833"/>
    </source>
</evidence>
<organism evidence="1 2">
    <name type="scientific">Butyribacter intestini</name>
    <dbReference type="NCBI Taxonomy" id="1703332"/>
    <lineage>
        <taxon>Bacteria</taxon>
        <taxon>Bacillati</taxon>
        <taxon>Bacillota</taxon>
        <taxon>Clostridia</taxon>
        <taxon>Lachnospirales</taxon>
        <taxon>Lachnospiraceae</taxon>
        <taxon>Butyribacter</taxon>
    </lineage>
</organism>
<accession>A0AAW3JSW7</accession>
<dbReference type="AlphaFoldDB" id="A0AAW3JSW7"/>
<protein>
    <submittedName>
        <fullName evidence="1">Transposase</fullName>
    </submittedName>
</protein>
<sequence>MDGYITINEVAEKWEVTPRRVRAMCLNGQIGGAAKLGREWAIPTDAERSQDGRIAL</sequence>
<dbReference type="EMBL" id="LLKB01000001">
    <property type="protein sequence ID" value="KQC85753.1"/>
    <property type="molecule type" value="Genomic_DNA"/>
</dbReference>
<name>A0AAW3JSW7_9FIRM</name>
<comment type="caution">
    <text evidence="1">The sequence shown here is derived from an EMBL/GenBank/DDBJ whole genome shotgun (WGS) entry which is preliminary data.</text>
</comment>
<evidence type="ECO:0000313" key="1">
    <source>
        <dbReference type="EMBL" id="KQC85753.1"/>
    </source>
</evidence>